<dbReference type="AlphaFoldDB" id="A0A7R7DTJ8"/>
<reference evidence="2 3" key="1">
    <citation type="submission" date="2020-08" db="EMBL/GenBank/DDBJ databases">
        <title>Whole genome shotgun sequence of Actinocatenispora thailandica NBRC 105041.</title>
        <authorList>
            <person name="Komaki H."/>
            <person name="Tamura T."/>
        </authorList>
    </citation>
    <scope>NUCLEOTIDE SEQUENCE [LARGE SCALE GENOMIC DNA]</scope>
    <source>
        <strain evidence="2 3">NBRC 105041</strain>
    </source>
</reference>
<gene>
    <name evidence="2" type="ORF">Athai_49180</name>
</gene>
<feature type="chain" id="PRO_5030857446" evidence="1">
    <location>
        <begin position="24"/>
        <end position="333"/>
    </location>
</feature>
<organism evidence="2 3">
    <name type="scientific">Actinocatenispora thailandica</name>
    <dbReference type="NCBI Taxonomy" id="227318"/>
    <lineage>
        <taxon>Bacteria</taxon>
        <taxon>Bacillati</taxon>
        <taxon>Actinomycetota</taxon>
        <taxon>Actinomycetes</taxon>
        <taxon>Micromonosporales</taxon>
        <taxon>Micromonosporaceae</taxon>
        <taxon>Actinocatenispora</taxon>
    </lineage>
</organism>
<evidence type="ECO:0000256" key="1">
    <source>
        <dbReference type="SAM" id="SignalP"/>
    </source>
</evidence>
<name>A0A7R7DTJ8_9ACTN</name>
<dbReference type="EMBL" id="AP023355">
    <property type="protein sequence ID" value="BCJ37415.1"/>
    <property type="molecule type" value="Genomic_DNA"/>
</dbReference>
<proteinExistence type="predicted"/>
<keyword evidence="3" id="KW-1185">Reference proteome</keyword>
<sequence>MVIGATVAAVAVATVASAGQVSAESANGDLGSTSATRSASVARPAASTGYFNTYTTVATLGNANSCYAAEGFAVGSSYTYAVKINGDESKAVIYRTRMSDGTTTLMKNGDNGTSYASYLGHANDVVLSSNDGNYYMFVVTMKAGSTSVVKLKYVSTTYYKVGSYTIKYNGVNKSMSGVKITSKTASTINFLFKSGRTFYRGALGLTATSGTINLTAGFTLDVADALVNGKTVPDITSYANQGFGYHSNTVYFPMTHENVSVVLVYRNISSASGTIRSADDLSFRITSSAYPDLFEIESVGIGAGSHLWFSTNRRKAAGDTAHDGVHYFNGYTA</sequence>
<evidence type="ECO:0000313" key="2">
    <source>
        <dbReference type="EMBL" id="BCJ37415.1"/>
    </source>
</evidence>
<feature type="signal peptide" evidence="1">
    <location>
        <begin position="1"/>
        <end position="23"/>
    </location>
</feature>
<protein>
    <submittedName>
        <fullName evidence="2">Uncharacterized protein</fullName>
    </submittedName>
</protein>
<dbReference type="KEGG" id="atl:Athai_49180"/>
<evidence type="ECO:0000313" key="3">
    <source>
        <dbReference type="Proteomes" id="UP000611640"/>
    </source>
</evidence>
<dbReference type="Proteomes" id="UP000611640">
    <property type="component" value="Chromosome"/>
</dbReference>
<accession>A0A7R7DTJ8</accession>
<keyword evidence="1" id="KW-0732">Signal</keyword>